<evidence type="ECO:0000313" key="3">
    <source>
        <dbReference type="EMBL" id="CAL4797950.1"/>
    </source>
</evidence>
<accession>A0A9P1DL49</accession>
<sequence>MKRPARAQGRATHRCSVCGSTTHRLETCEEPGAQKIRELQKKIRVLTAGRPKNKILRQEHKTRKSDKVDGKYASKAMKAYTGNNGPRKPSPAEARRTLHGRVKQSSRMSDRDAVAWLLENEWIKKPKTCPECGAKHLSDLVWPADRTCHWRCCSCENRCLLFGNSIFNGLRCGPAGLVDLLNSYCSLDANKCPNVVDMIQDSGFGRSTVEHFLSALRALEALAGSELQATMQLSGNIEVDGTFLSSFPISANNSHYYDQIWKIREKARTQKKTIPDKFVAHVMVLGALRRGGTHLLAATRPRVTPKGEYLSRIDPSAWKKEPCYWNMLHFSLIEMSYVKNKSPIMISQND</sequence>
<feature type="region of interest" description="Disordered" evidence="1">
    <location>
        <begin position="78"/>
        <end position="105"/>
    </location>
</feature>
<dbReference type="EMBL" id="CAMXCT010004877">
    <property type="protein sequence ID" value="CAI4010638.1"/>
    <property type="molecule type" value="Genomic_DNA"/>
</dbReference>
<protein>
    <submittedName>
        <fullName evidence="3">Ammonium transporter 1 member 1</fullName>
    </submittedName>
</protein>
<dbReference type="Proteomes" id="UP001152797">
    <property type="component" value="Unassembled WGS sequence"/>
</dbReference>
<comment type="caution">
    <text evidence="2">The sequence shown here is derived from an EMBL/GenBank/DDBJ whole genome shotgun (WGS) entry which is preliminary data.</text>
</comment>
<name>A0A9P1DL49_9DINO</name>
<proteinExistence type="predicted"/>
<evidence type="ECO:0000256" key="1">
    <source>
        <dbReference type="SAM" id="MobiDB-lite"/>
    </source>
</evidence>
<dbReference type="EMBL" id="CAMXCT020004877">
    <property type="protein sequence ID" value="CAL1164013.1"/>
    <property type="molecule type" value="Genomic_DNA"/>
</dbReference>
<evidence type="ECO:0000313" key="2">
    <source>
        <dbReference type="EMBL" id="CAI4010638.1"/>
    </source>
</evidence>
<gene>
    <name evidence="2" type="ORF">C1SCF055_LOCUS35890</name>
</gene>
<dbReference type="EMBL" id="CAMXCT030004877">
    <property type="protein sequence ID" value="CAL4797950.1"/>
    <property type="molecule type" value="Genomic_DNA"/>
</dbReference>
<keyword evidence="4" id="KW-1185">Reference proteome</keyword>
<reference evidence="3 4" key="2">
    <citation type="submission" date="2024-05" db="EMBL/GenBank/DDBJ databases">
        <authorList>
            <person name="Chen Y."/>
            <person name="Shah S."/>
            <person name="Dougan E. K."/>
            <person name="Thang M."/>
            <person name="Chan C."/>
        </authorList>
    </citation>
    <scope>NUCLEOTIDE SEQUENCE [LARGE SCALE GENOMIC DNA]</scope>
</reference>
<organism evidence="2">
    <name type="scientific">Cladocopium goreaui</name>
    <dbReference type="NCBI Taxonomy" id="2562237"/>
    <lineage>
        <taxon>Eukaryota</taxon>
        <taxon>Sar</taxon>
        <taxon>Alveolata</taxon>
        <taxon>Dinophyceae</taxon>
        <taxon>Suessiales</taxon>
        <taxon>Symbiodiniaceae</taxon>
        <taxon>Cladocopium</taxon>
    </lineage>
</organism>
<evidence type="ECO:0000313" key="4">
    <source>
        <dbReference type="Proteomes" id="UP001152797"/>
    </source>
</evidence>
<dbReference type="AlphaFoldDB" id="A0A9P1DL49"/>
<reference evidence="2" key="1">
    <citation type="submission" date="2022-10" db="EMBL/GenBank/DDBJ databases">
        <authorList>
            <person name="Chen Y."/>
            <person name="Dougan E. K."/>
            <person name="Chan C."/>
            <person name="Rhodes N."/>
            <person name="Thang M."/>
        </authorList>
    </citation>
    <scope>NUCLEOTIDE SEQUENCE</scope>
</reference>